<dbReference type="RefSeq" id="WP_353438352.1">
    <property type="nucleotide sequence ID" value="NZ_CP099959.1"/>
</dbReference>
<gene>
    <name evidence="1" type="ORF">NKE59_07435</name>
</gene>
<protein>
    <recommendedName>
        <fullName evidence="2">PilZ domain-containing protein</fullName>
    </recommendedName>
</protein>
<dbReference type="EMBL" id="CP099959">
    <property type="protein sequence ID" value="XCC57322.1"/>
    <property type="molecule type" value="Genomic_DNA"/>
</dbReference>
<proteinExistence type="predicted"/>
<sequence length="250" mass="28030">MKFTISPPETLSVIEPSWKVEPRFVMKTIERESERQPLGGLYPLGEIGAGVPVEILRADPAHGVIFKLHGGSAAELIGKDQVAVFCGPNGKMQFITHILKINEKEELIGSIPTDLILIQRRKEFRTLGPMDEDLYFVLSLGAGQELLTKVVDISARGILLDIRLDATQVDIGRYWHGGFFERLKSRSGPIDLVIKNNRPGVAMDRVRVGCELYEPNARVLKEMESTRSAIENARVTSKLNRWYLGASWYD</sequence>
<evidence type="ECO:0008006" key="2">
    <source>
        <dbReference type="Google" id="ProtNLM"/>
    </source>
</evidence>
<reference evidence="1" key="1">
    <citation type="submission" date="2022-06" db="EMBL/GenBank/DDBJ databases">
        <title>New Polynucleobacter species.</title>
        <authorList>
            <person name="Hahn M.W."/>
        </authorList>
    </citation>
    <scope>NUCLEOTIDE SEQUENCE</scope>
    <source>
        <strain evidence="1">UK-FUSCHL-C3</strain>
    </source>
</reference>
<organism evidence="1">
    <name type="scientific">Polynucleobacter sp. UK-FUSCHL-C3</name>
    <dbReference type="NCBI Taxonomy" id="2955208"/>
    <lineage>
        <taxon>Bacteria</taxon>
        <taxon>Pseudomonadati</taxon>
        <taxon>Pseudomonadota</taxon>
        <taxon>Betaproteobacteria</taxon>
        <taxon>Burkholderiales</taxon>
        <taxon>Burkholderiaceae</taxon>
        <taxon>Polynucleobacter</taxon>
    </lineage>
</organism>
<name>A0AAU8A1Q9_9BURK</name>
<evidence type="ECO:0000313" key="1">
    <source>
        <dbReference type="EMBL" id="XCC57322.1"/>
    </source>
</evidence>
<accession>A0AAU8A1Q9</accession>
<dbReference type="AlphaFoldDB" id="A0AAU8A1Q9"/>